<evidence type="ECO:0000313" key="5">
    <source>
        <dbReference type="Proteomes" id="UP000220914"/>
    </source>
</evidence>
<feature type="domain" description="Tryptophan synthase beta chain-like PALP" evidence="3">
    <location>
        <begin position="88"/>
        <end position="386"/>
    </location>
</feature>
<dbReference type="PANTHER" id="PTHR42937">
    <property type="match status" value="1"/>
</dbReference>
<keyword evidence="2" id="KW-0663">Pyridoxal phosphate</keyword>
<evidence type="ECO:0000259" key="3">
    <source>
        <dbReference type="Pfam" id="PF00291"/>
    </source>
</evidence>
<dbReference type="EMBL" id="PDCP01000019">
    <property type="protein sequence ID" value="PEG38579.1"/>
    <property type="molecule type" value="Genomic_DNA"/>
</dbReference>
<evidence type="ECO:0000256" key="2">
    <source>
        <dbReference type="ARBA" id="ARBA00022898"/>
    </source>
</evidence>
<evidence type="ECO:0000256" key="1">
    <source>
        <dbReference type="ARBA" id="ARBA00001933"/>
    </source>
</evidence>
<proteinExistence type="predicted"/>
<comment type="cofactor">
    <cofactor evidence="1">
        <name>pyridoxal 5'-phosphate</name>
        <dbReference type="ChEBI" id="CHEBI:597326"/>
    </cofactor>
</comment>
<comment type="caution">
    <text evidence="4">The sequence shown here is derived from an EMBL/GenBank/DDBJ whole genome shotgun (WGS) entry which is preliminary data.</text>
</comment>
<dbReference type="Gene3D" id="3.40.50.1100">
    <property type="match status" value="2"/>
</dbReference>
<protein>
    <submittedName>
        <fullName evidence="4">Diaminopropionate ammonia-lyase</fullName>
    </submittedName>
</protein>
<sequence length="401" mass="41494">MAELDEKPQSAYIQHETSLVKHFSATAGSTAAIGDVAASRRCLGFRGRRCAVLTTEPFLPNPSWSAGRPAEPRETKEVRRFHESLSDYAVTPLVPLPSVAAELGLGSVVVKDESLRLGLPAFKMLGASWAVHRALGDGSRDGRRLVTATDGNHGRAVARMAALMNLPATIVVPNGVSERAVELIRDEGADVRVLDVPYDEAVRHAAALAEADPNALLVQDTSWPGYEDVPRWIVDGYATLFDEAADQAPGLGVGIDLIVVPAGVGSLAHAAVLFGRSQPDCRIVAVEPQVADCIRASLAAGGPTTVPTGETSMAGLNCGTPSYLAWPDLARGLAGAVVVDDAAAADASAELSAAGVDSGPCGAASLAALRVLAVEPARSRLGLRDDSSVMLLNTEGSTASG</sequence>
<accession>A0A2A7N440</accession>
<dbReference type="OrthoDB" id="34584at2"/>
<gene>
    <name evidence="4" type="ORF">CQY20_12830</name>
</gene>
<dbReference type="PANTHER" id="PTHR42937:SF1">
    <property type="entry name" value="DIAMINOPROPIONATE AMMONIA-LYASE"/>
    <property type="match status" value="1"/>
</dbReference>
<dbReference type="SUPFAM" id="SSF53686">
    <property type="entry name" value="Tryptophan synthase beta subunit-like PLP-dependent enzymes"/>
    <property type="match status" value="1"/>
</dbReference>
<dbReference type="Pfam" id="PF00291">
    <property type="entry name" value="PALP"/>
    <property type="match status" value="1"/>
</dbReference>
<dbReference type="NCBIfam" id="NF006058">
    <property type="entry name" value="PRK08206.1"/>
    <property type="match status" value="1"/>
</dbReference>
<dbReference type="Proteomes" id="UP000220914">
    <property type="component" value="Unassembled WGS sequence"/>
</dbReference>
<reference evidence="4 5" key="1">
    <citation type="submission" date="2017-10" db="EMBL/GenBank/DDBJ databases">
        <title>The new phylogeny of genus Mycobacterium.</title>
        <authorList>
            <person name="Tortoli E."/>
            <person name="Trovato A."/>
            <person name="Cirillo D.M."/>
        </authorList>
    </citation>
    <scope>NUCLEOTIDE SEQUENCE [LARGE SCALE GENOMIC DNA]</scope>
    <source>
        <strain evidence="4 5">CCUG37673</strain>
    </source>
</reference>
<dbReference type="GO" id="GO:0016829">
    <property type="term" value="F:lyase activity"/>
    <property type="evidence" value="ECO:0007669"/>
    <property type="project" value="UniProtKB-KW"/>
</dbReference>
<dbReference type="InterPro" id="IPR036052">
    <property type="entry name" value="TrpB-like_PALP_sf"/>
</dbReference>
<organism evidence="4 5">
    <name type="scientific">Mycolicibacterium agri</name>
    <name type="common">Mycobacterium agri</name>
    <dbReference type="NCBI Taxonomy" id="36811"/>
    <lineage>
        <taxon>Bacteria</taxon>
        <taxon>Bacillati</taxon>
        <taxon>Actinomycetota</taxon>
        <taxon>Actinomycetes</taxon>
        <taxon>Mycobacteriales</taxon>
        <taxon>Mycobacteriaceae</taxon>
        <taxon>Mycolicibacterium</taxon>
    </lineage>
</organism>
<dbReference type="InterPro" id="IPR001926">
    <property type="entry name" value="TrpB-like_PALP"/>
</dbReference>
<dbReference type="GO" id="GO:1901605">
    <property type="term" value="P:alpha-amino acid metabolic process"/>
    <property type="evidence" value="ECO:0007669"/>
    <property type="project" value="UniProtKB-ARBA"/>
</dbReference>
<dbReference type="CDD" id="cd00640">
    <property type="entry name" value="Trp-synth-beta_II"/>
    <property type="match status" value="1"/>
</dbReference>
<keyword evidence="4" id="KW-0456">Lyase</keyword>
<keyword evidence="5" id="KW-1185">Reference proteome</keyword>
<evidence type="ECO:0000313" key="4">
    <source>
        <dbReference type="EMBL" id="PEG38579.1"/>
    </source>
</evidence>
<dbReference type="AlphaFoldDB" id="A0A2A7N440"/>
<name>A0A2A7N440_MYCAG</name>